<dbReference type="GO" id="GO:0022857">
    <property type="term" value="F:transmembrane transporter activity"/>
    <property type="evidence" value="ECO:0007669"/>
    <property type="project" value="InterPro"/>
</dbReference>
<evidence type="ECO:0000256" key="3">
    <source>
        <dbReference type="ARBA" id="ARBA00022448"/>
    </source>
</evidence>
<comment type="subcellular location">
    <subcellularLocation>
        <location evidence="1">Cell membrane</location>
        <topology evidence="1">Multi-pass membrane protein</topology>
    </subcellularLocation>
</comment>
<dbReference type="Proteomes" id="UP000198822">
    <property type="component" value="Chromosome I"/>
</dbReference>
<dbReference type="PANTHER" id="PTHR30472:SF24">
    <property type="entry name" value="FERRIC ENTEROBACTIN TRANSPORT SYSTEM PERMEASE PROTEIN FEPG"/>
    <property type="match status" value="1"/>
</dbReference>
<feature type="transmembrane region" description="Helical" evidence="8">
    <location>
        <begin position="184"/>
        <end position="201"/>
    </location>
</feature>
<feature type="transmembrane region" description="Helical" evidence="8">
    <location>
        <begin position="208"/>
        <end position="225"/>
    </location>
</feature>
<evidence type="ECO:0000256" key="8">
    <source>
        <dbReference type="SAM" id="Phobius"/>
    </source>
</evidence>
<reference evidence="10" key="1">
    <citation type="submission" date="2016-10" db="EMBL/GenBank/DDBJ databases">
        <authorList>
            <person name="Varghese N."/>
            <person name="Submissions S."/>
        </authorList>
    </citation>
    <scope>NUCLEOTIDE SEQUENCE [LARGE SCALE GENOMIC DNA]</scope>
    <source>
        <strain evidence="10">DSM 22002</strain>
    </source>
</reference>
<dbReference type="OrthoDB" id="4455417at2"/>
<keyword evidence="4" id="KW-1003">Cell membrane</keyword>
<evidence type="ECO:0000256" key="1">
    <source>
        <dbReference type="ARBA" id="ARBA00004651"/>
    </source>
</evidence>
<accession>A0A1G8DTL4</accession>
<dbReference type="SUPFAM" id="SSF81345">
    <property type="entry name" value="ABC transporter involved in vitamin B12 uptake, BtuC"/>
    <property type="match status" value="1"/>
</dbReference>
<dbReference type="Pfam" id="PF01032">
    <property type="entry name" value="FecCD"/>
    <property type="match status" value="1"/>
</dbReference>
<organism evidence="9 10">
    <name type="scientific">Agrococcus jejuensis</name>
    <dbReference type="NCBI Taxonomy" id="399736"/>
    <lineage>
        <taxon>Bacteria</taxon>
        <taxon>Bacillati</taxon>
        <taxon>Actinomycetota</taxon>
        <taxon>Actinomycetes</taxon>
        <taxon>Micrococcales</taxon>
        <taxon>Microbacteriaceae</taxon>
        <taxon>Agrococcus</taxon>
    </lineage>
</organism>
<protein>
    <submittedName>
        <fullName evidence="9">Iron complex transport system permease protein</fullName>
    </submittedName>
</protein>
<dbReference type="AlphaFoldDB" id="A0A1G8DTL4"/>
<dbReference type="CDD" id="cd06550">
    <property type="entry name" value="TM_ABC_iron-siderophores_like"/>
    <property type="match status" value="1"/>
</dbReference>
<feature type="transmembrane region" description="Helical" evidence="8">
    <location>
        <begin position="156"/>
        <end position="178"/>
    </location>
</feature>
<comment type="similarity">
    <text evidence="2">Belongs to the binding-protein-dependent transport system permease family. FecCD subfamily.</text>
</comment>
<feature type="transmembrane region" description="Helical" evidence="8">
    <location>
        <begin position="23"/>
        <end position="46"/>
    </location>
</feature>
<evidence type="ECO:0000313" key="9">
    <source>
        <dbReference type="EMBL" id="SDH61056.1"/>
    </source>
</evidence>
<keyword evidence="6 8" id="KW-1133">Transmembrane helix</keyword>
<keyword evidence="5 8" id="KW-0812">Transmembrane</keyword>
<dbReference type="InterPro" id="IPR037294">
    <property type="entry name" value="ABC_BtuC-like"/>
</dbReference>
<feature type="transmembrane region" description="Helical" evidence="8">
    <location>
        <begin position="314"/>
        <end position="333"/>
    </location>
</feature>
<evidence type="ECO:0000256" key="5">
    <source>
        <dbReference type="ARBA" id="ARBA00022692"/>
    </source>
</evidence>
<evidence type="ECO:0000256" key="7">
    <source>
        <dbReference type="ARBA" id="ARBA00023136"/>
    </source>
</evidence>
<dbReference type="GO" id="GO:0005886">
    <property type="term" value="C:plasma membrane"/>
    <property type="evidence" value="ECO:0007669"/>
    <property type="project" value="UniProtKB-SubCell"/>
</dbReference>
<keyword evidence="3" id="KW-0813">Transport</keyword>
<feature type="transmembrane region" description="Helical" evidence="8">
    <location>
        <begin position="129"/>
        <end position="149"/>
    </location>
</feature>
<sequence>MTAVVGTRADVVALARTRRRRGYAIAIVVLAGLFVAGLTMGSFPIAPWEVPGVILDPDAGFGRRVVLEWRLPRTLAALAFGAALALSGAVFQTLSRNPLGSPDVIGFSTGAYTGAIVAVALAGQATLSVTGGALVGGLATAVVVYALAYKRGLSGFRLVVVGIGVTAMLHAVNTWLLLRLQPEVAMSAAIWGVGSLGGVTWSQLALAALPLAAAVGFLLIALPALRQLELGDDAARAHGLRLEPARLGILAIGVALTAIVTATTGPIAFVALTAPQIAKRLVGGSGLPLAASAIVGAALLLAADLVAQHALTDIPAGVVTVVLGGVYLVALLVREARRAW</sequence>
<dbReference type="InterPro" id="IPR000522">
    <property type="entry name" value="ABC_transptr_permease_BtuC"/>
</dbReference>
<evidence type="ECO:0000256" key="2">
    <source>
        <dbReference type="ARBA" id="ARBA00007935"/>
    </source>
</evidence>
<dbReference type="EMBL" id="LT629695">
    <property type="protein sequence ID" value="SDH61056.1"/>
    <property type="molecule type" value="Genomic_DNA"/>
</dbReference>
<feature type="transmembrane region" description="Helical" evidence="8">
    <location>
        <begin position="281"/>
        <end position="302"/>
    </location>
</feature>
<name>A0A1G8DTL4_9MICO</name>
<dbReference type="Gene3D" id="1.10.3470.10">
    <property type="entry name" value="ABC transporter involved in vitamin B12 uptake, BtuC"/>
    <property type="match status" value="1"/>
</dbReference>
<dbReference type="PANTHER" id="PTHR30472">
    <property type="entry name" value="FERRIC ENTEROBACTIN TRANSPORT SYSTEM PERMEASE PROTEIN"/>
    <property type="match status" value="1"/>
</dbReference>
<keyword evidence="10" id="KW-1185">Reference proteome</keyword>
<dbReference type="RefSeq" id="WP_092504280.1">
    <property type="nucleotide sequence ID" value="NZ_LT629695.1"/>
</dbReference>
<evidence type="ECO:0000256" key="6">
    <source>
        <dbReference type="ARBA" id="ARBA00022989"/>
    </source>
</evidence>
<evidence type="ECO:0000313" key="10">
    <source>
        <dbReference type="Proteomes" id="UP000198822"/>
    </source>
</evidence>
<evidence type="ECO:0000256" key="4">
    <source>
        <dbReference type="ARBA" id="ARBA00022475"/>
    </source>
</evidence>
<dbReference type="GO" id="GO:0033214">
    <property type="term" value="P:siderophore-iron import into cell"/>
    <property type="evidence" value="ECO:0007669"/>
    <property type="project" value="TreeGrafter"/>
</dbReference>
<proteinExistence type="inferred from homology"/>
<keyword evidence="7 8" id="KW-0472">Membrane</keyword>
<gene>
    <name evidence="9" type="ORF">SAMN04489720_1773</name>
</gene>
<feature type="transmembrane region" description="Helical" evidence="8">
    <location>
        <begin position="245"/>
        <end position="269"/>
    </location>
</feature>
<dbReference type="STRING" id="399736.SAMN04489720_1773"/>
<feature type="transmembrane region" description="Helical" evidence="8">
    <location>
        <begin position="104"/>
        <end position="123"/>
    </location>
</feature>
<feature type="transmembrane region" description="Helical" evidence="8">
    <location>
        <begin position="74"/>
        <end position="92"/>
    </location>
</feature>